<dbReference type="OrthoDB" id="48317at2759"/>
<dbReference type="SUPFAM" id="SSF51735">
    <property type="entry name" value="NAD(P)-binding Rossmann-fold domains"/>
    <property type="match status" value="1"/>
</dbReference>
<dbReference type="Pfam" id="PF08240">
    <property type="entry name" value="ADH_N"/>
    <property type="match status" value="1"/>
</dbReference>
<dbReference type="CDD" id="cd08249">
    <property type="entry name" value="enoyl_reductase_like"/>
    <property type="match status" value="1"/>
</dbReference>
<dbReference type="STRING" id="113226.A0A139IGJ3"/>
<keyword evidence="6" id="KW-1185">Reference proteome</keyword>
<dbReference type="GO" id="GO:0016651">
    <property type="term" value="F:oxidoreductase activity, acting on NAD(P)H"/>
    <property type="evidence" value="ECO:0007669"/>
    <property type="project" value="InterPro"/>
</dbReference>
<evidence type="ECO:0000256" key="2">
    <source>
        <dbReference type="ARBA" id="ARBA00011245"/>
    </source>
</evidence>
<comment type="similarity">
    <text evidence="1">Belongs to the zinc-containing alcohol dehydrogenase family.</text>
</comment>
<accession>A0A139IGJ3</accession>
<dbReference type="AlphaFoldDB" id="A0A139IGJ3"/>
<evidence type="ECO:0000259" key="4">
    <source>
        <dbReference type="SMART" id="SM00829"/>
    </source>
</evidence>
<dbReference type="Proteomes" id="UP000073492">
    <property type="component" value="Unassembled WGS sequence"/>
</dbReference>
<comment type="caution">
    <text evidence="5">The sequence shown here is derived from an EMBL/GenBank/DDBJ whole genome shotgun (WGS) entry which is preliminary data.</text>
</comment>
<protein>
    <recommendedName>
        <fullName evidence="4">Enoyl reductase (ER) domain-containing protein</fullName>
    </recommendedName>
</protein>
<dbReference type="PANTHER" id="PTHR45348">
    <property type="entry name" value="HYPOTHETICAL OXIDOREDUCTASE (EUROFUNG)"/>
    <property type="match status" value="1"/>
</dbReference>
<dbReference type="SUPFAM" id="SSF50129">
    <property type="entry name" value="GroES-like"/>
    <property type="match status" value="1"/>
</dbReference>
<keyword evidence="3" id="KW-0560">Oxidoreductase</keyword>
<dbReference type="Gene3D" id="3.40.50.720">
    <property type="entry name" value="NAD(P)-binding Rossmann-like Domain"/>
    <property type="match status" value="1"/>
</dbReference>
<feature type="domain" description="Enoyl reductase (ER)" evidence="4">
    <location>
        <begin position="13"/>
        <end position="335"/>
    </location>
</feature>
<dbReference type="Gene3D" id="3.90.180.10">
    <property type="entry name" value="Medium-chain alcohol dehydrogenases, catalytic domain"/>
    <property type="match status" value="1"/>
</dbReference>
<reference evidence="5 6" key="1">
    <citation type="submission" date="2015-07" db="EMBL/GenBank/DDBJ databases">
        <title>Comparative genomics of the Sigatoka disease complex on banana suggests a link between parallel evolutionary changes in Pseudocercospora fijiensis and Pseudocercospora eumusae and increased virulence on the banana host.</title>
        <authorList>
            <person name="Chang T.-C."/>
            <person name="Salvucci A."/>
            <person name="Crous P.W."/>
            <person name="Stergiopoulos I."/>
        </authorList>
    </citation>
    <scope>NUCLEOTIDE SEQUENCE [LARGE SCALE GENOMIC DNA]</scope>
    <source>
        <strain evidence="5 6">CBS 116634</strain>
    </source>
</reference>
<dbReference type="InterPro" id="IPR011032">
    <property type="entry name" value="GroES-like_sf"/>
</dbReference>
<evidence type="ECO:0000313" key="5">
    <source>
        <dbReference type="EMBL" id="KXT13810.1"/>
    </source>
</evidence>
<dbReference type="Pfam" id="PF00107">
    <property type="entry name" value="ADH_zinc_N"/>
    <property type="match status" value="1"/>
</dbReference>
<dbReference type="InterPro" id="IPR047122">
    <property type="entry name" value="Trans-enoyl_RdTase-like"/>
</dbReference>
<evidence type="ECO:0000313" key="6">
    <source>
        <dbReference type="Proteomes" id="UP000073492"/>
    </source>
</evidence>
<dbReference type="InterPro" id="IPR020843">
    <property type="entry name" value="ER"/>
</dbReference>
<dbReference type="InterPro" id="IPR013154">
    <property type="entry name" value="ADH-like_N"/>
</dbReference>
<name>A0A139IGJ3_9PEZI</name>
<sequence>MFNQAAWIDKEPRNPLRVGPADIPVPGDEDIIVKNHAIAINPVDWKIQDHGIFVQNWPFVLGTDVAGEVHEVGKNVTKFQKGDRVLGHAVSLATQKAEDGAFQLYTRIQSSFAAKLPDSISFTEGAVLPLAIDTAGHGLYAKKDGFFGLPYPSLEPKSIGKTIVVWGASSSVGALAVQLATASGVKVIAVASKHNHEFAKKLGASEAIDYNDPNVVDDVVKAVKSAGGDFIGVYDAISLESSLKHVVPIAEKLGGGTVATTLPGPEKKPESIKFGNVFAIDAVNHPLWEKYITPALEQGKLRAVPEPLVIGKGLESVQKGLDKNKAGVSARKVVIELDAYISCSESHRVSTMQSGPWPAMLSISVDDEMQWEDWPPSPSPTDVLTHEDVVLDFAKKKFVDHGDNRCIYPYAAPATLKRTFPHAEDRHAPRINEQGWILSPEFQSR</sequence>
<gene>
    <name evidence="5" type="ORF">AC579_2334</name>
</gene>
<dbReference type="PANTHER" id="PTHR45348:SF2">
    <property type="entry name" value="ZINC-TYPE ALCOHOL DEHYDROGENASE-LIKE PROTEIN C2E1P3.01"/>
    <property type="match status" value="1"/>
</dbReference>
<dbReference type="InterPro" id="IPR013149">
    <property type="entry name" value="ADH-like_C"/>
</dbReference>
<dbReference type="InterPro" id="IPR036291">
    <property type="entry name" value="NAD(P)-bd_dom_sf"/>
</dbReference>
<comment type="subunit">
    <text evidence="2">Monomer.</text>
</comment>
<evidence type="ECO:0000256" key="3">
    <source>
        <dbReference type="ARBA" id="ARBA00023002"/>
    </source>
</evidence>
<evidence type="ECO:0000256" key="1">
    <source>
        <dbReference type="ARBA" id="ARBA00008072"/>
    </source>
</evidence>
<dbReference type="EMBL" id="LFZO01000104">
    <property type="protein sequence ID" value="KXT13810.1"/>
    <property type="molecule type" value="Genomic_DNA"/>
</dbReference>
<organism evidence="5 6">
    <name type="scientific">Pseudocercospora musae</name>
    <dbReference type="NCBI Taxonomy" id="113226"/>
    <lineage>
        <taxon>Eukaryota</taxon>
        <taxon>Fungi</taxon>
        <taxon>Dikarya</taxon>
        <taxon>Ascomycota</taxon>
        <taxon>Pezizomycotina</taxon>
        <taxon>Dothideomycetes</taxon>
        <taxon>Dothideomycetidae</taxon>
        <taxon>Mycosphaerellales</taxon>
        <taxon>Mycosphaerellaceae</taxon>
        <taxon>Pseudocercospora</taxon>
    </lineage>
</organism>
<dbReference type="SMART" id="SM00829">
    <property type="entry name" value="PKS_ER"/>
    <property type="match status" value="1"/>
</dbReference>
<proteinExistence type="inferred from homology"/>